<reference evidence="2" key="2">
    <citation type="submission" date="2024-04" db="EMBL/GenBank/DDBJ databases">
        <authorList>
            <person name="Chen Y."/>
            <person name="Shah S."/>
            <person name="Dougan E. K."/>
            <person name="Thang M."/>
            <person name="Chan C."/>
        </authorList>
    </citation>
    <scope>NUCLEOTIDE SEQUENCE [LARGE SCALE GENOMIC DNA]</scope>
</reference>
<dbReference type="EMBL" id="CAMXCT030001125">
    <property type="protein sequence ID" value="CAL4774338.1"/>
    <property type="molecule type" value="Genomic_DNA"/>
</dbReference>
<dbReference type="InterPro" id="IPR036770">
    <property type="entry name" value="Ankyrin_rpt-contain_sf"/>
</dbReference>
<comment type="caution">
    <text evidence="1">The sequence shown here is derived from an EMBL/GenBank/DDBJ whole genome shotgun (WGS) entry which is preliminary data.</text>
</comment>
<evidence type="ECO:0000313" key="2">
    <source>
        <dbReference type="EMBL" id="CAL1140401.1"/>
    </source>
</evidence>
<evidence type="ECO:0000313" key="1">
    <source>
        <dbReference type="EMBL" id="CAI3987026.1"/>
    </source>
</evidence>
<accession>A0A9P1CB36</accession>
<sequence>MAYACENGYLDVVQILSSYGARRTHLRDAMGGYFAFEAAAGHSHIVQWLAKTRDWCTPLHHASVLPVARVISLLRAGARLHHRKRDPTKLCVSPLELARENTEGSEASQASQACRLVVLASQPWCALNHHLFPDPLRRLAKWLALLGHHLSQRYGRQLADIWRMCVIPMVVDRQQCRFRAGSQVPSKVGHYLKIHQFAERLQWGA</sequence>
<dbReference type="EMBL" id="CAMXCT020001125">
    <property type="protein sequence ID" value="CAL1140401.1"/>
    <property type="molecule type" value="Genomic_DNA"/>
</dbReference>
<proteinExistence type="predicted"/>
<dbReference type="Gene3D" id="1.25.40.20">
    <property type="entry name" value="Ankyrin repeat-containing domain"/>
    <property type="match status" value="1"/>
</dbReference>
<protein>
    <submittedName>
        <fullName evidence="1">Uncharacterized protein</fullName>
    </submittedName>
</protein>
<reference evidence="1" key="1">
    <citation type="submission" date="2022-10" db="EMBL/GenBank/DDBJ databases">
        <authorList>
            <person name="Chen Y."/>
            <person name="Dougan E. K."/>
            <person name="Chan C."/>
            <person name="Rhodes N."/>
            <person name="Thang M."/>
        </authorList>
    </citation>
    <scope>NUCLEOTIDE SEQUENCE</scope>
</reference>
<gene>
    <name evidence="1" type="ORF">C1SCF055_LOCUS14333</name>
</gene>
<keyword evidence="3" id="KW-1185">Reference proteome</keyword>
<dbReference type="Proteomes" id="UP001152797">
    <property type="component" value="Unassembled WGS sequence"/>
</dbReference>
<organism evidence="1">
    <name type="scientific">Cladocopium goreaui</name>
    <dbReference type="NCBI Taxonomy" id="2562237"/>
    <lineage>
        <taxon>Eukaryota</taxon>
        <taxon>Sar</taxon>
        <taxon>Alveolata</taxon>
        <taxon>Dinophyceae</taxon>
        <taxon>Suessiales</taxon>
        <taxon>Symbiodiniaceae</taxon>
        <taxon>Cladocopium</taxon>
    </lineage>
</organism>
<name>A0A9P1CB36_9DINO</name>
<dbReference type="EMBL" id="CAMXCT010001125">
    <property type="protein sequence ID" value="CAI3987026.1"/>
    <property type="molecule type" value="Genomic_DNA"/>
</dbReference>
<evidence type="ECO:0000313" key="3">
    <source>
        <dbReference type="Proteomes" id="UP001152797"/>
    </source>
</evidence>
<dbReference type="AlphaFoldDB" id="A0A9P1CB36"/>
<dbReference type="SUPFAM" id="SSF48403">
    <property type="entry name" value="Ankyrin repeat"/>
    <property type="match status" value="1"/>
</dbReference>